<proteinExistence type="predicted"/>
<evidence type="ECO:0000313" key="2">
    <source>
        <dbReference type="Proteomes" id="UP001066276"/>
    </source>
</evidence>
<dbReference type="EMBL" id="JANPWB010000009">
    <property type="protein sequence ID" value="KAJ1156600.1"/>
    <property type="molecule type" value="Genomic_DNA"/>
</dbReference>
<name>A0AAV7RX87_PLEWA</name>
<organism evidence="1 2">
    <name type="scientific">Pleurodeles waltl</name>
    <name type="common">Iberian ribbed newt</name>
    <dbReference type="NCBI Taxonomy" id="8319"/>
    <lineage>
        <taxon>Eukaryota</taxon>
        <taxon>Metazoa</taxon>
        <taxon>Chordata</taxon>
        <taxon>Craniata</taxon>
        <taxon>Vertebrata</taxon>
        <taxon>Euteleostomi</taxon>
        <taxon>Amphibia</taxon>
        <taxon>Batrachia</taxon>
        <taxon>Caudata</taxon>
        <taxon>Salamandroidea</taxon>
        <taxon>Salamandridae</taxon>
        <taxon>Pleurodelinae</taxon>
        <taxon>Pleurodeles</taxon>
    </lineage>
</organism>
<dbReference type="AlphaFoldDB" id="A0AAV7RX87"/>
<comment type="caution">
    <text evidence="1">The sequence shown here is derived from an EMBL/GenBank/DDBJ whole genome shotgun (WGS) entry which is preliminary data.</text>
</comment>
<protein>
    <submittedName>
        <fullName evidence="1">Uncharacterized protein</fullName>
    </submittedName>
</protein>
<reference evidence="1" key="1">
    <citation type="journal article" date="2022" name="bioRxiv">
        <title>Sequencing and chromosome-scale assembly of the giantPleurodeles waltlgenome.</title>
        <authorList>
            <person name="Brown T."/>
            <person name="Elewa A."/>
            <person name="Iarovenko S."/>
            <person name="Subramanian E."/>
            <person name="Araus A.J."/>
            <person name="Petzold A."/>
            <person name="Susuki M."/>
            <person name="Suzuki K.-i.T."/>
            <person name="Hayashi T."/>
            <person name="Toyoda A."/>
            <person name="Oliveira C."/>
            <person name="Osipova E."/>
            <person name="Leigh N.D."/>
            <person name="Simon A."/>
            <person name="Yun M.H."/>
        </authorList>
    </citation>
    <scope>NUCLEOTIDE SEQUENCE</scope>
    <source>
        <strain evidence="1">20211129_DDA</strain>
        <tissue evidence="1">Liver</tissue>
    </source>
</reference>
<sequence length="132" mass="14854">MKSLYRVLDESSDCTGVLEHIEQLVEFLLGVSFDVVRASALSGGACVVARHNLVLGDLKTDAAQKSSALRMPFWGLVVSSGELEETFYKHFKEKKHCFPCNSLPGDHQPPKRKSLLRHQFVHPMGSFRWNEP</sequence>
<keyword evidence="2" id="KW-1185">Reference proteome</keyword>
<accession>A0AAV7RX87</accession>
<gene>
    <name evidence="1" type="ORF">NDU88_009318</name>
</gene>
<dbReference type="Proteomes" id="UP001066276">
    <property type="component" value="Chromosome 5"/>
</dbReference>
<evidence type="ECO:0000313" key="1">
    <source>
        <dbReference type="EMBL" id="KAJ1156600.1"/>
    </source>
</evidence>